<reference evidence="3" key="2">
    <citation type="submission" date="2024-04" db="EMBL/GenBank/DDBJ databases">
        <authorList>
            <person name="Chen Y."/>
            <person name="Shah S."/>
            <person name="Dougan E. K."/>
            <person name="Thang M."/>
            <person name="Chan C."/>
        </authorList>
    </citation>
    <scope>NUCLEOTIDE SEQUENCE [LARGE SCALE GENOMIC DNA]</scope>
</reference>
<dbReference type="OrthoDB" id="445929at2759"/>
<feature type="region of interest" description="Disordered" evidence="1">
    <location>
        <begin position="413"/>
        <end position="453"/>
    </location>
</feature>
<keyword evidence="4" id="KW-1185">Reference proteome</keyword>
<dbReference type="InterPro" id="IPR027417">
    <property type="entry name" value="P-loop_NTPase"/>
</dbReference>
<reference evidence="2" key="1">
    <citation type="submission" date="2022-10" db="EMBL/GenBank/DDBJ databases">
        <authorList>
            <person name="Chen Y."/>
            <person name="Dougan E. K."/>
            <person name="Chan C."/>
            <person name="Rhodes N."/>
            <person name="Thang M."/>
        </authorList>
    </citation>
    <scope>NUCLEOTIDE SEQUENCE</scope>
</reference>
<feature type="compositionally biased region" description="Low complexity" evidence="1">
    <location>
        <begin position="431"/>
        <end position="445"/>
    </location>
</feature>
<accession>A0A9P1BWV9</accession>
<sequence>MALWVNSWQFCGPMIRVPRNAGGRPGVAISQHQAVSEFLAESEDVFETAASAMIVLTGSFYMWNNLQFGNAQDAEIERVVRELLQPFQPAFEEEMAVEREVTKTLRQGFAEWKGHATIISGRRGSGKTWAWQSALKNAPGVAVVSMSAGQVPREAIAAEYGIDFWAFKEVLKQIKMKLAQTDGLLDVPVIVLEVQHATRRVVEGIHSFAKALSSDEQLAHVVVCDAGLVAPLFMLWGHQGAQVWVGELSPAEARALLDKQGCPEKELQRYIDFCGFYAADLASAVEGTLEDLCVRRWEVARGEVARFRRFKDLSCVQSFNGAELLNALRLAPGAQQLYGYSCYKVISWMEQNDCHAVVWHPVNLTYSFASEIHRRVAEVPEPPAVAALEEELPPNDPELDAVWDSFFPAVPVPEEAPEHPDLPPAAPAEAPPAEEVPAVEEAGPVKGQDVTSMSRRERIRLLEREEALLTQVDAQFAQQEAAAAAVPPAPAETENQDSAQLALDAANALHEHLQGITGDSGDHGSDDRAAARRERIAQLERGVAGERFVEDETESTEKSDAHWLDARRQQRKTRLRQKARGEVVSPEVEINTLLPEDAVEGLANDSQHEAACKCLARQAHRLSTERLLRAVELLLLGGCSDEEGRALTSAAAEAILGSLATAMGSLSLEQLMNCLKLMALTGQQEQTTLDMLLAQQVSEFKDHELAGLGASFVLNYTDDVLRRLVIRQAATLQAGLASEGPRTHSFAFIASLPDESKDYLLKLKMIRQEAAARAVLSSATSVHFYDTGELPPRISNKDSLAENDDVPLENSVDLEVPGIRAIHAFFRKRPASAPVSRAGAVPAALHIKSLELGAVARPATPSSHGLPSGLARRRRNLARRSLSATPGVAADPKPQVELGPMLQLLPSPPAPRAGREGFPRRVGWAQVWNPEGRPQMKPVKLTLR</sequence>
<gene>
    <name evidence="2" type="ORF">C1SCF055_LOCUS8528</name>
</gene>
<comment type="caution">
    <text evidence="2">The sequence shown here is derived from an EMBL/GenBank/DDBJ whole genome shotgun (WGS) entry which is preliminary data.</text>
</comment>
<dbReference type="Proteomes" id="UP001152797">
    <property type="component" value="Unassembled WGS sequence"/>
</dbReference>
<dbReference type="EMBL" id="CAMXCT030000574">
    <property type="protein sequence ID" value="CAL4767979.1"/>
    <property type="molecule type" value="Genomic_DNA"/>
</dbReference>
<organism evidence="2">
    <name type="scientific">Cladocopium goreaui</name>
    <dbReference type="NCBI Taxonomy" id="2562237"/>
    <lineage>
        <taxon>Eukaryota</taxon>
        <taxon>Sar</taxon>
        <taxon>Alveolata</taxon>
        <taxon>Dinophyceae</taxon>
        <taxon>Suessiales</taxon>
        <taxon>Symbiodiniaceae</taxon>
        <taxon>Cladocopium</taxon>
    </lineage>
</organism>
<name>A0A9P1BWV9_9DINO</name>
<evidence type="ECO:0000313" key="3">
    <source>
        <dbReference type="EMBL" id="CAL1134042.1"/>
    </source>
</evidence>
<dbReference type="EMBL" id="CAMXCT010000574">
    <property type="protein sequence ID" value="CAI3980667.1"/>
    <property type="molecule type" value="Genomic_DNA"/>
</dbReference>
<protein>
    <submittedName>
        <fullName evidence="2">Uncharacterized protein</fullName>
    </submittedName>
</protein>
<dbReference type="EMBL" id="CAMXCT020000574">
    <property type="protein sequence ID" value="CAL1134042.1"/>
    <property type="molecule type" value="Genomic_DNA"/>
</dbReference>
<evidence type="ECO:0000256" key="1">
    <source>
        <dbReference type="SAM" id="MobiDB-lite"/>
    </source>
</evidence>
<proteinExistence type="predicted"/>
<evidence type="ECO:0000313" key="2">
    <source>
        <dbReference type="EMBL" id="CAI3980667.1"/>
    </source>
</evidence>
<dbReference type="AlphaFoldDB" id="A0A9P1BWV9"/>
<evidence type="ECO:0000313" key="4">
    <source>
        <dbReference type="Proteomes" id="UP001152797"/>
    </source>
</evidence>
<dbReference type="SUPFAM" id="SSF52540">
    <property type="entry name" value="P-loop containing nucleoside triphosphate hydrolases"/>
    <property type="match status" value="1"/>
</dbReference>